<dbReference type="NCBIfam" id="TIGR02218">
    <property type="entry name" value="phg_TIGR02218"/>
    <property type="match status" value="1"/>
</dbReference>
<evidence type="ECO:0000259" key="1">
    <source>
        <dbReference type="Pfam" id="PF09356"/>
    </source>
</evidence>
<dbReference type="EMBL" id="JALIEB010000003">
    <property type="protein sequence ID" value="MCV3271129.1"/>
    <property type="molecule type" value="Genomic_DNA"/>
</dbReference>
<accession>A0ABT3BC31</accession>
<protein>
    <submittedName>
        <fullName evidence="2">DUF2163 domain-containing protein</fullName>
    </submittedName>
</protein>
<name>A0ABT3BC31_9RHOB</name>
<sequence length="295" mass="32216">MPGMDAGLQAHLEGGLTTVAHAWSITRQDGVVLGFTDHDRNLSFDGITFRADTGLSALALSQSTGLSVDNTEALGALSDLSIREDEIEQGRFDEAAVEAWLVNWQNVDQRWLQFRGTIGEIRRAAGGFQAELRGLTELLNRPLGRVYQKPCTAVLGDATCGVDLNTPGYSINLAIEEVVQSRIFRWADFGGFDAGWFARGRLEILDGAAAGLWGMVKQDRFEGARRVIELWEPVRSALQPGTTVRVIAGCDKRSETCRSKFANLINFQGFPDVPNEDWMIAVPKSSGANTGGSRR</sequence>
<dbReference type="InterPro" id="IPR018964">
    <property type="entry name" value="Phage_phiJL001_Gp84_C"/>
</dbReference>
<dbReference type="Pfam" id="PF09931">
    <property type="entry name" value="Phage_phiJL001_Gp84_N"/>
    <property type="match status" value="1"/>
</dbReference>
<gene>
    <name evidence="2" type="ORF">MUB52_06790</name>
</gene>
<organism evidence="2 3">
    <name type="scientific">Roseobacter sinensis</name>
    <dbReference type="NCBI Taxonomy" id="2931391"/>
    <lineage>
        <taxon>Bacteria</taxon>
        <taxon>Pseudomonadati</taxon>
        <taxon>Pseudomonadota</taxon>
        <taxon>Alphaproteobacteria</taxon>
        <taxon>Rhodobacterales</taxon>
        <taxon>Roseobacteraceae</taxon>
        <taxon>Roseobacter</taxon>
    </lineage>
</organism>
<reference evidence="2 3" key="1">
    <citation type="submission" date="2022-04" db="EMBL/GenBank/DDBJ databases">
        <title>Roseobacter sp. WL0113 is a bacterium isolated from neritic sediment.</title>
        <authorList>
            <person name="Wang L."/>
            <person name="He W."/>
            <person name="Zhang D.-F."/>
        </authorList>
    </citation>
    <scope>NUCLEOTIDE SEQUENCE [LARGE SCALE GENOMIC DNA]</scope>
    <source>
        <strain evidence="2 3">WL0113</strain>
    </source>
</reference>
<dbReference type="RefSeq" id="WP_263843445.1">
    <property type="nucleotide sequence ID" value="NZ_JALIEB010000003.1"/>
</dbReference>
<proteinExistence type="predicted"/>
<dbReference type="Pfam" id="PF09356">
    <property type="entry name" value="Phage_BR0599"/>
    <property type="match status" value="1"/>
</dbReference>
<dbReference type="InterPro" id="IPR011928">
    <property type="entry name" value="Phage_phiJL001_Gp84"/>
</dbReference>
<keyword evidence="3" id="KW-1185">Reference proteome</keyword>
<comment type="caution">
    <text evidence="2">The sequence shown here is derived from an EMBL/GenBank/DDBJ whole genome shotgun (WGS) entry which is preliminary data.</text>
</comment>
<evidence type="ECO:0000313" key="2">
    <source>
        <dbReference type="EMBL" id="MCV3271129.1"/>
    </source>
</evidence>
<evidence type="ECO:0000313" key="3">
    <source>
        <dbReference type="Proteomes" id="UP001208690"/>
    </source>
</evidence>
<dbReference type="Proteomes" id="UP001208690">
    <property type="component" value="Unassembled WGS sequence"/>
</dbReference>
<feature type="domain" description="Bacteriophage phiJL001 Gp84 C-terminal" evidence="1">
    <location>
        <begin position="195"/>
        <end position="277"/>
    </location>
</feature>